<gene>
    <name evidence="1" type="ORF">SAMN06297251_11130</name>
</gene>
<dbReference type="AlphaFoldDB" id="A0A1W2CRC3"/>
<dbReference type="STRING" id="937218.SAMN06297251_11130"/>
<name>A0A1W2CRC3_9HYPH</name>
<reference evidence="1 2" key="1">
    <citation type="submission" date="2017-04" db="EMBL/GenBank/DDBJ databases">
        <authorList>
            <person name="Afonso C.L."/>
            <person name="Miller P.J."/>
            <person name="Scott M.A."/>
            <person name="Spackman E."/>
            <person name="Goraichik I."/>
            <person name="Dimitrov K.M."/>
            <person name="Suarez D.L."/>
            <person name="Swayne D.E."/>
        </authorList>
    </citation>
    <scope>NUCLEOTIDE SEQUENCE [LARGE SCALE GENOMIC DNA]</scope>
    <source>
        <strain evidence="1 2">CGMCC 1.10972</strain>
    </source>
</reference>
<organism evidence="1 2">
    <name type="scientific">Fulvimarina manganoxydans</name>
    <dbReference type="NCBI Taxonomy" id="937218"/>
    <lineage>
        <taxon>Bacteria</taxon>
        <taxon>Pseudomonadati</taxon>
        <taxon>Pseudomonadota</taxon>
        <taxon>Alphaproteobacteria</taxon>
        <taxon>Hyphomicrobiales</taxon>
        <taxon>Aurantimonadaceae</taxon>
        <taxon>Fulvimarina</taxon>
    </lineage>
</organism>
<dbReference type="EMBL" id="FWXR01000011">
    <property type="protein sequence ID" value="SMC87753.1"/>
    <property type="molecule type" value="Genomic_DNA"/>
</dbReference>
<sequence>MFGATMSCPGSESSWQERANETVLDLAFVRADIAKDDGSVRSTVREDGRWSAAPAELE</sequence>
<evidence type="ECO:0000313" key="2">
    <source>
        <dbReference type="Proteomes" id="UP000192656"/>
    </source>
</evidence>
<protein>
    <submittedName>
        <fullName evidence="1">Uncharacterized protein</fullName>
    </submittedName>
</protein>
<accession>A0A1W2CRC3</accession>
<dbReference type="Proteomes" id="UP000192656">
    <property type="component" value="Unassembled WGS sequence"/>
</dbReference>
<proteinExistence type="predicted"/>
<keyword evidence="2" id="KW-1185">Reference proteome</keyword>
<evidence type="ECO:0000313" key="1">
    <source>
        <dbReference type="EMBL" id="SMC87753.1"/>
    </source>
</evidence>